<evidence type="ECO:0000313" key="2">
    <source>
        <dbReference type="Proteomes" id="UP000008138"/>
    </source>
</evidence>
<keyword evidence="2" id="KW-1185">Reference proteome</keyword>
<dbReference type="eggNOG" id="arCOG05550">
    <property type="taxonomic scope" value="Archaea"/>
</dbReference>
<reference evidence="1 2" key="1">
    <citation type="journal article" date="2011" name="J. Bacteriol.">
        <title>Complete genome sequence of the thermoacidophilic crenarchaeon Thermoproteus uzoniensis 768-20.</title>
        <authorList>
            <person name="Mardanov A.V."/>
            <person name="Gumerov V.M."/>
            <person name="Beletsky A.V."/>
            <person name="Prokofeva M.I."/>
            <person name="Bonch-Osmolovskaya E.A."/>
            <person name="Ravin N.V."/>
            <person name="Skryabin K.G."/>
        </authorList>
    </citation>
    <scope>NUCLEOTIDE SEQUENCE [LARGE SCALE GENOMIC DNA]</scope>
    <source>
        <strain evidence="1 2">768-20</strain>
    </source>
</reference>
<dbReference type="GeneID" id="10361288"/>
<protein>
    <submittedName>
        <fullName evidence="1">Uncharacterized protein</fullName>
    </submittedName>
</protein>
<dbReference type="AlphaFoldDB" id="F2L3J6"/>
<dbReference type="Proteomes" id="UP000008138">
    <property type="component" value="Chromosome"/>
</dbReference>
<dbReference type="KEGG" id="tuz:TUZN_1774"/>
<dbReference type="HOGENOM" id="CLU_2044499_0_0_2"/>
<gene>
    <name evidence="1" type="ordered locus">TUZN_1774</name>
</gene>
<dbReference type="OrthoDB" id="26042at2157"/>
<organism evidence="1 2">
    <name type="scientific">Thermoproteus uzoniensis (strain 768-20)</name>
    <dbReference type="NCBI Taxonomy" id="999630"/>
    <lineage>
        <taxon>Archaea</taxon>
        <taxon>Thermoproteota</taxon>
        <taxon>Thermoprotei</taxon>
        <taxon>Thermoproteales</taxon>
        <taxon>Thermoproteaceae</taxon>
        <taxon>Thermoproteus</taxon>
    </lineage>
</organism>
<reference key="2">
    <citation type="submission" date="2011-03" db="EMBL/GenBank/DDBJ databases">
        <title>Complete genome sequence of the thermoacidophilic crenarchaeon Thermoproteus uzoniensis 768-20.</title>
        <authorList>
            <person name="Mardanov A.V."/>
            <person name="Gumerov V.M."/>
            <person name="Beletsky A.V."/>
            <person name="Prokofeva M.I."/>
            <person name="Bonch-Osmolovskaya E.A."/>
            <person name="Ravin N.V."/>
            <person name="Skryabin K.G."/>
        </authorList>
    </citation>
    <scope>NUCLEOTIDE SEQUENCE</scope>
    <source>
        <strain>768-20</strain>
    </source>
</reference>
<dbReference type="RefSeq" id="WP_013680570.1">
    <property type="nucleotide sequence ID" value="NC_015315.1"/>
</dbReference>
<proteinExistence type="predicted"/>
<name>F2L3J6_THEU7</name>
<accession>F2L3J6</accession>
<dbReference type="EMBL" id="CP002590">
    <property type="protein sequence ID" value="AEA13235.1"/>
    <property type="molecule type" value="Genomic_DNA"/>
</dbReference>
<sequence length="125" mass="14309">MAEDRMVMDELVRYWDKFVETPIAKQFQKDLPGFKRWLEDMGPKLLLARAREAAAKGNPVAKDYVVDYAMGMLKRGGERVLVNMFAAWLVENRVVSQYYLIKNKLVAGGESIATWLRALRGLNKA</sequence>
<evidence type="ECO:0000313" key="1">
    <source>
        <dbReference type="EMBL" id="AEA13235.1"/>
    </source>
</evidence>